<reference evidence="4 5" key="1">
    <citation type="submission" date="2016-04" db="EMBL/GenBank/DDBJ databases">
        <title>Chloroflexus islandicus sp. nov., a thermophilic filamentous anoxygenic phototrophic bacterium from geyser Strokkur (Iceland).</title>
        <authorList>
            <person name="Gaisin V.A."/>
            <person name="Kalashnikov A.M."/>
            <person name="Sukhacheva M.V."/>
            <person name="Grouzdev D.S."/>
            <person name="Ivanov T.M."/>
            <person name="Kuznetsov B."/>
            <person name="Gorlenko V.M."/>
        </authorList>
    </citation>
    <scope>NUCLEOTIDE SEQUENCE [LARGE SCALE GENOMIC DNA]</scope>
    <source>
        <strain evidence="5">isl-2</strain>
    </source>
</reference>
<name>A0A178LVR4_9CHLR</name>
<dbReference type="EMBL" id="LWQS01000107">
    <property type="protein sequence ID" value="OAN37669.1"/>
    <property type="molecule type" value="Genomic_DNA"/>
</dbReference>
<gene>
    <name evidence="4" type="ORF">A6A03_19765</name>
</gene>
<evidence type="ECO:0000256" key="2">
    <source>
        <dbReference type="PROSITE-ProRule" id="PRU00169"/>
    </source>
</evidence>
<organism evidence="4 5">
    <name type="scientific">Chloroflexus islandicus</name>
    <dbReference type="NCBI Taxonomy" id="1707952"/>
    <lineage>
        <taxon>Bacteria</taxon>
        <taxon>Bacillati</taxon>
        <taxon>Chloroflexota</taxon>
        <taxon>Chloroflexia</taxon>
        <taxon>Chloroflexales</taxon>
        <taxon>Chloroflexineae</taxon>
        <taxon>Chloroflexaceae</taxon>
        <taxon>Chloroflexus</taxon>
    </lineage>
</organism>
<evidence type="ECO:0000259" key="3">
    <source>
        <dbReference type="PROSITE" id="PS50110"/>
    </source>
</evidence>
<dbReference type="InterPro" id="IPR001789">
    <property type="entry name" value="Sig_transdc_resp-reg_receiver"/>
</dbReference>
<comment type="caution">
    <text evidence="4">The sequence shown here is derived from an EMBL/GenBank/DDBJ whole genome shotgun (WGS) entry which is preliminary data.</text>
</comment>
<feature type="domain" description="Response regulatory" evidence="3">
    <location>
        <begin position="5"/>
        <end position="121"/>
    </location>
</feature>
<feature type="modified residue" description="4-aspartylphosphate" evidence="2">
    <location>
        <position position="54"/>
    </location>
</feature>
<dbReference type="InterPro" id="IPR011006">
    <property type="entry name" value="CheY-like_superfamily"/>
</dbReference>
<dbReference type="PROSITE" id="PS50110">
    <property type="entry name" value="RESPONSE_REGULATORY"/>
    <property type="match status" value="1"/>
</dbReference>
<dbReference type="OrthoDB" id="281471at2"/>
<dbReference type="AlphaFoldDB" id="A0A178LVR4"/>
<dbReference type="SMART" id="SM00448">
    <property type="entry name" value="REC"/>
    <property type="match status" value="1"/>
</dbReference>
<protein>
    <submittedName>
        <fullName evidence="4">Response regulator receiver protein</fullName>
    </submittedName>
</protein>
<dbReference type="PANTHER" id="PTHR44591">
    <property type="entry name" value="STRESS RESPONSE REGULATOR PROTEIN 1"/>
    <property type="match status" value="1"/>
</dbReference>
<keyword evidence="1 2" id="KW-0597">Phosphoprotein</keyword>
<dbReference type="CDD" id="cd17574">
    <property type="entry name" value="REC_OmpR"/>
    <property type="match status" value="1"/>
</dbReference>
<dbReference type="Pfam" id="PF00072">
    <property type="entry name" value="Response_reg"/>
    <property type="match status" value="1"/>
</dbReference>
<dbReference type="SUPFAM" id="SSF52172">
    <property type="entry name" value="CheY-like"/>
    <property type="match status" value="1"/>
</dbReference>
<dbReference type="GO" id="GO:0000160">
    <property type="term" value="P:phosphorelay signal transduction system"/>
    <property type="evidence" value="ECO:0007669"/>
    <property type="project" value="InterPro"/>
</dbReference>
<evidence type="ECO:0000313" key="5">
    <source>
        <dbReference type="Proteomes" id="UP000078287"/>
    </source>
</evidence>
<evidence type="ECO:0000256" key="1">
    <source>
        <dbReference type="ARBA" id="ARBA00022553"/>
    </source>
</evidence>
<evidence type="ECO:0000313" key="4">
    <source>
        <dbReference type="EMBL" id="OAN37669.1"/>
    </source>
</evidence>
<dbReference type="RefSeq" id="WP_066791331.1">
    <property type="nucleotide sequence ID" value="NZ_LWQS01000107.1"/>
</dbReference>
<sequence>MPTLDILLIEDSPSQALQFRLMLEQAGYRVQVAATGMEGWRVASVLKPRMILLDIDLPGLDGFQVLSRLKRDRITKGIPVVMLTHRDQINSVQRALELGADDYLYKDDAASELLPVVAQAMALAQHSHS</sequence>
<keyword evidence="5" id="KW-1185">Reference proteome</keyword>
<proteinExistence type="predicted"/>
<dbReference type="InterPro" id="IPR050595">
    <property type="entry name" value="Bact_response_regulator"/>
</dbReference>
<dbReference type="STRING" id="1707952.A6A03_19765"/>
<dbReference type="Gene3D" id="3.40.50.2300">
    <property type="match status" value="1"/>
</dbReference>
<dbReference type="Proteomes" id="UP000078287">
    <property type="component" value="Unassembled WGS sequence"/>
</dbReference>
<accession>A0A178LVR4</accession>
<dbReference type="PANTHER" id="PTHR44591:SF23">
    <property type="entry name" value="CHEY SUBFAMILY"/>
    <property type="match status" value="1"/>
</dbReference>